<feature type="compositionally biased region" description="Basic and acidic residues" evidence="20">
    <location>
        <begin position="1"/>
        <end position="12"/>
    </location>
</feature>
<protein>
    <recommendedName>
        <fullName evidence="4">Protein arginine N-methyltransferase 7</fullName>
        <ecNumber evidence="3">2.1.1.321</ecNumber>
    </recommendedName>
    <alternativeName>
        <fullName evidence="16">Histone-arginine N-methyltransferase PRMT7</fullName>
    </alternativeName>
    <alternativeName>
        <fullName evidence="17">[Myelin basic protein]-arginine N-methyltransferase PRMT7</fullName>
    </alternativeName>
</protein>
<keyword evidence="13" id="KW-0804">Transcription</keyword>
<evidence type="ECO:0000256" key="12">
    <source>
        <dbReference type="ARBA" id="ARBA00023015"/>
    </source>
</evidence>
<evidence type="ECO:0000256" key="18">
    <source>
        <dbReference type="ARBA" id="ARBA00048213"/>
    </source>
</evidence>
<evidence type="ECO:0000256" key="1">
    <source>
        <dbReference type="ARBA" id="ARBA00004123"/>
    </source>
</evidence>
<dbReference type="GO" id="GO:0032259">
    <property type="term" value="P:methylation"/>
    <property type="evidence" value="ECO:0007669"/>
    <property type="project" value="UniProtKB-KW"/>
</dbReference>
<proteinExistence type="predicted"/>
<evidence type="ECO:0000256" key="13">
    <source>
        <dbReference type="ARBA" id="ARBA00023163"/>
    </source>
</evidence>
<evidence type="ECO:0000259" key="21">
    <source>
        <dbReference type="Pfam" id="PF22528"/>
    </source>
</evidence>
<keyword evidence="8 19" id="KW-0949">S-adenosyl-L-methionine</keyword>
<keyword evidence="9" id="KW-0677">Repeat</keyword>
<dbReference type="FunFam" id="2.70.160.11:FF:000004">
    <property type="entry name" value="Protein arginine N-methyltransferase 7"/>
    <property type="match status" value="1"/>
</dbReference>
<dbReference type="EC" id="2.1.1.321" evidence="3"/>
<dbReference type="Proteomes" id="UP000515140">
    <property type="component" value="Unplaced"/>
</dbReference>
<keyword evidence="22" id="KW-1185">Reference proteome</keyword>
<evidence type="ECO:0000256" key="5">
    <source>
        <dbReference type="ARBA" id="ARBA00022490"/>
    </source>
</evidence>
<gene>
    <name evidence="23" type="primary">PRMT7</name>
</gene>
<evidence type="ECO:0000256" key="4">
    <source>
        <dbReference type="ARBA" id="ARBA00018773"/>
    </source>
</evidence>
<evidence type="ECO:0000256" key="19">
    <source>
        <dbReference type="PROSITE-ProRule" id="PRU01015"/>
    </source>
</evidence>
<evidence type="ECO:0000256" key="7">
    <source>
        <dbReference type="ARBA" id="ARBA00022679"/>
    </source>
</evidence>
<dbReference type="RefSeq" id="XP_020844942.1">
    <property type="nucleotide sequence ID" value="XM_020989283.1"/>
</dbReference>
<keyword evidence="10" id="KW-0221">Differentiation</keyword>
<evidence type="ECO:0000256" key="3">
    <source>
        <dbReference type="ARBA" id="ARBA00011954"/>
    </source>
</evidence>
<evidence type="ECO:0000256" key="17">
    <source>
        <dbReference type="ARBA" id="ARBA00033232"/>
    </source>
</evidence>
<dbReference type="GeneID" id="110210373"/>
<dbReference type="GO" id="GO:0005737">
    <property type="term" value="C:cytoplasm"/>
    <property type="evidence" value="ECO:0007669"/>
    <property type="project" value="UniProtKB-SubCell"/>
</dbReference>
<dbReference type="PANTHER" id="PTHR11006">
    <property type="entry name" value="PROTEIN ARGININE N-METHYLTRANSFERASE"/>
    <property type="match status" value="1"/>
</dbReference>
<evidence type="ECO:0000256" key="14">
    <source>
        <dbReference type="ARBA" id="ARBA00023242"/>
    </source>
</evidence>
<feature type="domain" description="Protein arginine N-methyltransferase" evidence="21">
    <location>
        <begin position="646"/>
        <end position="818"/>
    </location>
</feature>
<dbReference type="GO" id="GO:0030154">
    <property type="term" value="P:cell differentiation"/>
    <property type="evidence" value="ECO:0007669"/>
    <property type="project" value="UniProtKB-KW"/>
</dbReference>
<evidence type="ECO:0000256" key="15">
    <source>
        <dbReference type="ARBA" id="ARBA00025570"/>
    </source>
</evidence>
<reference evidence="23" key="1">
    <citation type="submission" date="2025-08" db="UniProtKB">
        <authorList>
            <consortium name="RefSeq"/>
        </authorList>
    </citation>
    <scope>IDENTIFICATION</scope>
    <source>
        <tissue evidence="23">Spleen</tissue>
    </source>
</reference>
<dbReference type="GO" id="GO:0035241">
    <property type="term" value="F:protein-arginine omega-N monomethyltransferase activity"/>
    <property type="evidence" value="ECO:0007669"/>
    <property type="project" value="UniProtKB-EC"/>
</dbReference>
<dbReference type="KEGG" id="pcw:110210373"/>
<evidence type="ECO:0000256" key="11">
    <source>
        <dbReference type="ARBA" id="ARBA00022853"/>
    </source>
</evidence>
<dbReference type="SUPFAM" id="SSF53335">
    <property type="entry name" value="S-adenosyl-L-methionine-dependent methyltransferases"/>
    <property type="match status" value="2"/>
</dbReference>
<dbReference type="Pfam" id="PF22528">
    <property type="entry name" value="PRMT_C"/>
    <property type="match status" value="2"/>
</dbReference>
<evidence type="ECO:0000256" key="20">
    <source>
        <dbReference type="SAM" id="MobiDB-lite"/>
    </source>
</evidence>
<dbReference type="FunCoup" id="A0A6P5KK08">
    <property type="interactions" value="4637"/>
</dbReference>
<dbReference type="InterPro" id="IPR029063">
    <property type="entry name" value="SAM-dependent_MTases_sf"/>
</dbReference>
<dbReference type="InParanoid" id="A0A6P5KK08"/>
<name>A0A6P5KK08_PHACI</name>
<dbReference type="FunFam" id="2.70.160.11:FF:000010">
    <property type="entry name" value="Protein arginine N-methyltransferase"/>
    <property type="match status" value="1"/>
</dbReference>
<evidence type="ECO:0000256" key="6">
    <source>
        <dbReference type="ARBA" id="ARBA00022603"/>
    </source>
</evidence>
<dbReference type="Gene3D" id="3.40.50.150">
    <property type="entry name" value="Vaccinia Virus protein VP39"/>
    <property type="match status" value="2"/>
</dbReference>
<evidence type="ECO:0000313" key="23">
    <source>
        <dbReference type="RefSeq" id="XP_020844942.1"/>
    </source>
</evidence>
<dbReference type="CTD" id="54496"/>
<dbReference type="PANTHER" id="PTHR11006:SF4">
    <property type="entry name" value="PROTEIN ARGININE N-METHYLTRANSFERASE 7"/>
    <property type="match status" value="1"/>
</dbReference>
<keyword evidence="14" id="KW-0539">Nucleus</keyword>
<evidence type="ECO:0000313" key="22">
    <source>
        <dbReference type="Proteomes" id="UP000515140"/>
    </source>
</evidence>
<dbReference type="CDD" id="cd02440">
    <property type="entry name" value="AdoMet_MTases"/>
    <property type="match status" value="1"/>
</dbReference>
<dbReference type="InterPro" id="IPR055135">
    <property type="entry name" value="PRMT_dom"/>
</dbReference>
<evidence type="ECO:0000256" key="2">
    <source>
        <dbReference type="ARBA" id="ARBA00004496"/>
    </source>
</evidence>
<dbReference type="FunFam" id="3.40.50.150:FF:000070">
    <property type="entry name" value="Protein arginine N-methyltransferase 7"/>
    <property type="match status" value="1"/>
</dbReference>
<evidence type="ECO:0000256" key="8">
    <source>
        <dbReference type="ARBA" id="ARBA00022691"/>
    </source>
</evidence>
<dbReference type="Gene3D" id="2.70.160.11">
    <property type="entry name" value="Hnrnp arginine n-methyltransferase1"/>
    <property type="match status" value="2"/>
</dbReference>
<dbReference type="GO" id="GO:0140939">
    <property type="term" value="F:histone H4 methyltransferase activity"/>
    <property type="evidence" value="ECO:0007669"/>
    <property type="project" value="UniProtKB-ARBA"/>
</dbReference>
<evidence type="ECO:0000256" key="9">
    <source>
        <dbReference type="ARBA" id="ARBA00022737"/>
    </source>
</evidence>
<comment type="catalytic activity">
    <reaction evidence="18">
        <text>L-arginyl-[protein] + S-adenosyl-L-methionine = N(omega)-methyl-L-arginyl-[protein] + S-adenosyl-L-homocysteine + H(+)</text>
        <dbReference type="Rhea" id="RHEA:48100"/>
        <dbReference type="Rhea" id="RHEA-COMP:10532"/>
        <dbReference type="Rhea" id="RHEA-COMP:11990"/>
        <dbReference type="ChEBI" id="CHEBI:15378"/>
        <dbReference type="ChEBI" id="CHEBI:29965"/>
        <dbReference type="ChEBI" id="CHEBI:57856"/>
        <dbReference type="ChEBI" id="CHEBI:59789"/>
        <dbReference type="ChEBI" id="CHEBI:65280"/>
        <dbReference type="EC" id="2.1.1.321"/>
    </reaction>
</comment>
<dbReference type="GO" id="GO:0005634">
    <property type="term" value="C:nucleus"/>
    <property type="evidence" value="ECO:0007669"/>
    <property type="project" value="UniProtKB-SubCell"/>
</dbReference>
<keyword evidence="7 19" id="KW-0808">Transferase</keyword>
<feature type="domain" description="Protein arginine N-methyltransferase" evidence="21">
    <location>
        <begin position="307"/>
        <end position="480"/>
    </location>
</feature>
<comment type="subcellular location">
    <subcellularLocation>
        <location evidence="2">Cytoplasm</location>
    </subcellularLocation>
    <subcellularLocation>
        <location evidence="1">Nucleus</location>
    </subcellularLocation>
</comment>
<evidence type="ECO:0000256" key="16">
    <source>
        <dbReference type="ARBA" id="ARBA00031211"/>
    </source>
</evidence>
<keyword evidence="5" id="KW-0963">Cytoplasm</keyword>
<dbReference type="InterPro" id="IPR025799">
    <property type="entry name" value="Arg_MeTrfase"/>
</dbReference>
<evidence type="ECO:0000256" key="10">
    <source>
        <dbReference type="ARBA" id="ARBA00022782"/>
    </source>
</evidence>
<feature type="region of interest" description="Disordered" evidence="20">
    <location>
        <begin position="45"/>
        <end position="83"/>
    </location>
</feature>
<comment type="function">
    <text evidence="15">Arginine methyltransferase that can both catalyze the formation of omega-N monomethylarginine (MMA) and symmetrical dimethylarginine (sDMA), with a preference for the formation of MMA. Specifically mediates the symmetrical dimethylation of arginine residues in the small nuclear ribonucleoproteins Sm D1 (SNRPD1) and Sm D3 (SNRPD3); such methylation being required for the assembly and biogenesis of snRNP core particles. Specifically mediates the symmetric dimethylation of histone H4 'Arg-3' to form H4R3me2s. Plays a role in gene imprinting by being recruited by CTCFL at the H19 imprinted control region (ICR) and methylating histone H4 to form H4R3me2s, possibly leading to recruit DNA methyltransferases at these sites. May also play a role in embryonic stem cell (ESC) pluripotency. Also able to mediate the arginine methylation of histone H2A and myelin basic protein (MBP) in vitro; the relevance of such results is however unclear in vivo.</text>
</comment>
<dbReference type="AlphaFoldDB" id="A0A6P5KK08"/>
<dbReference type="GO" id="GO:0035243">
    <property type="term" value="F:protein-arginine omega-N symmetric methyltransferase activity"/>
    <property type="evidence" value="ECO:0007669"/>
    <property type="project" value="UniProtKB-ARBA"/>
</dbReference>
<keyword evidence="12" id="KW-0805">Transcription regulation</keyword>
<dbReference type="PROSITE" id="PS51678">
    <property type="entry name" value="SAM_MT_PRMT"/>
    <property type="match status" value="2"/>
</dbReference>
<organism evidence="22 23">
    <name type="scientific">Phascolarctos cinereus</name>
    <name type="common">Koala</name>
    <dbReference type="NCBI Taxonomy" id="38626"/>
    <lineage>
        <taxon>Eukaryota</taxon>
        <taxon>Metazoa</taxon>
        <taxon>Chordata</taxon>
        <taxon>Craniata</taxon>
        <taxon>Vertebrata</taxon>
        <taxon>Euteleostomi</taxon>
        <taxon>Mammalia</taxon>
        <taxon>Metatheria</taxon>
        <taxon>Diprotodontia</taxon>
        <taxon>Phascolarctidae</taxon>
        <taxon>Phascolarctos</taxon>
    </lineage>
</organism>
<keyword evidence="6 19" id="KW-0489">Methyltransferase</keyword>
<keyword evidence="11" id="KW-0156">Chromatin regulator</keyword>
<feature type="region of interest" description="Disordered" evidence="20">
    <location>
        <begin position="1"/>
        <end position="26"/>
    </location>
</feature>
<dbReference type="Pfam" id="PF06325">
    <property type="entry name" value="PrmA"/>
    <property type="match status" value="1"/>
</dbReference>
<dbReference type="FunFam" id="3.40.50.150:FF:000071">
    <property type="entry name" value="Protein arginine N-methyltransferase 7"/>
    <property type="match status" value="1"/>
</dbReference>
<sequence>MRGRAPRRDPRRASASPATRRAPHQPPSWWAYWLSQSMPGFLFSPASDDDTYVPPHRPPGRRGLTRQGAGPPVNLSSPLPTHAFGPSGCGEKMALAAAAGLEDDGLIGTMKVFCGRANPTTGSVEWLEEDEHYDYHQEIARSSYADMLHDKDRCQGLWSNNFSGLSEAMAAVNAGNVKYYQGIRAAVRRVKERGQPVIVLDIGTGTGLLSMMAVSAGADFCYAIEVFKPMADAAVKIVEKNGFSDKIKIINKHSTEVSVGPDGDMQCYANILVTELFDTELIGEGALPSYEHAHKNLVEENCEAVPHKATVYAQLVESRRMWSWNKLFPVHIQTDNAEKIIVAPSEMENCPGAPSVYDIQLNQMPRGDFTILSNVLTMFSVDFSRQVNSSPTYHTMQFEPLVSGRAQVVLSWWDIDMDPDGKIKCSMAPYWVHSDPKNIQWRDHWMQCVYFLPNEEPVAQGESLYLIAHRDDYCVWYNLHKTRIEKSKSNFHGERPVCECQAHLLWNRPRFGELNDQNRTEQYMQALKKVLKADSICLCISDGSLLPILAHCVGAEQVFTIENSAVSYRLMKKIFKANHLEDKISIIEKRPELLTSADLGDRKISVLLGEPFFTTSLLPWHSLYFWYARTAVTEHLADSIIVLPQAASLHMVVVEFKDLWRIRSPCGTCEGFDVHIMDDMIKHSLDFREAREAEPHPLWEYSSRCLSEPQQVLTFDFQKPVPQRPLSAKGSVTLQRPGRSHGVVLWMEYHLTAESSISTGLVQRPEAQGECSWNPHCKQAVYFLNSTLEAKTQDSPQIVTYALEFNPKVGDISMDFRLVS</sequence>
<accession>A0A6P5KK08</accession>